<dbReference type="InterPro" id="IPR011576">
    <property type="entry name" value="Pyridox_Oxase_N"/>
</dbReference>
<dbReference type="PIRSF" id="PIRSF004633">
    <property type="entry name" value="UCP_PLP_oxd"/>
    <property type="match status" value="1"/>
</dbReference>
<dbReference type="Proteomes" id="UP000886384">
    <property type="component" value="Unassembled WGS sequence"/>
</dbReference>
<dbReference type="Gene3D" id="2.30.110.10">
    <property type="entry name" value="Electron Transport, Fmn-binding Protein, Chain A"/>
    <property type="match status" value="1"/>
</dbReference>
<evidence type="ECO:0000256" key="1">
    <source>
        <dbReference type="ARBA" id="ARBA00023002"/>
    </source>
</evidence>
<dbReference type="InterPro" id="IPR014419">
    <property type="entry name" value="HutZ"/>
</dbReference>
<name>A0A7C1ZX19_9GAMM</name>
<organism evidence="3">
    <name type="scientific">Methylophaga aminisulfidivorans</name>
    <dbReference type="NCBI Taxonomy" id="230105"/>
    <lineage>
        <taxon>Bacteria</taxon>
        <taxon>Pseudomonadati</taxon>
        <taxon>Pseudomonadota</taxon>
        <taxon>Gammaproteobacteria</taxon>
        <taxon>Thiotrichales</taxon>
        <taxon>Piscirickettsiaceae</taxon>
        <taxon>Methylophaga</taxon>
    </lineage>
</organism>
<dbReference type="GO" id="GO:0005829">
    <property type="term" value="C:cytosol"/>
    <property type="evidence" value="ECO:0007669"/>
    <property type="project" value="TreeGrafter"/>
</dbReference>
<sequence>MNNKGLEAQISEEILSMISSRKSLMLSSLDEDGVPYASYAPFAIGDDSLYILISDIAVHGRNLKLHPDASVLIIEDEDSAAELFARLRVTYKVHAEHILVESDAWNKGLDVLAKRHGERVKSLSQMSDFNLFKLKPLGGRYVKGFGKAYQIDGGSLAGEQLSHLRDGHKKRA</sequence>
<proteinExistence type="predicted"/>
<dbReference type="InterPro" id="IPR052019">
    <property type="entry name" value="F420H2_bilvrd_red/Heme_oxyg"/>
</dbReference>
<dbReference type="EMBL" id="DRHY01000253">
    <property type="protein sequence ID" value="HEC74930.1"/>
    <property type="molecule type" value="Genomic_DNA"/>
</dbReference>
<keyword evidence="1" id="KW-0560">Oxidoreductase</keyword>
<protein>
    <submittedName>
        <fullName evidence="3">Heme utilization protein HutZ</fullName>
    </submittedName>
</protein>
<dbReference type="InterPro" id="IPR012349">
    <property type="entry name" value="Split_barrel_FMN-bd"/>
</dbReference>
<reference evidence="3" key="1">
    <citation type="journal article" date="2020" name="mSystems">
        <title>Genome- and Community-Level Interaction Insights into Carbon Utilization and Element Cycling Functions of Hydrothermarchaeota in Hydrothermal Sediment.</title>
        <authorList>
            <person name="Zhou Z."/>
            <person name="Liu Y."/>
            <person name="Xu W."/>
            <person name="Pan J."/>
            <person name="Luo Z.H."/>
            <person name="Li M."/>
        </authorList>
    </citation>
    <scope>NUCLEOTIDE SEQUENCE [LARGE SCALE GENOMIC DNA]</scope>
    <source>
        <strain evidence="3">HyVt-380</strain>
    </source>
</reference>
<dbReference type="SUPFAM" id="SSF50475">
    <property type="entry name" value="FMN-binding split barrel"/>
    <property type="match status" value="1"/>
</dbReference>
<gene>
    <name evidence="3" type="ORF">ENI26_11270</name>
</gene>
<dbReference type="GO" id="GO:0070967">
    <property type="term" value="F:coenzyme F420 binding"/>
    <property type="evidence" value="ECO:0007669"/>
    <property type="project" value="TreeGrafter"/>
</dbReference>
<evidence type="ECO:0000259" key="2">
    <source>
        <dbReference type="Pfam" id="PF01243"/>
    </source>
</evidence>
<dbReference type="Pfam" id="PF01243">
    <property type="entry name" value="PNPOx_N"/>
    <property type="match status" value="1"/>
</dbReference>
<dbReference type="PANTHER" id="PTHR35176:SF6">
    <property type="entry name" value="HEME OXYGENASE HI_0854-RELATED"/>
    <property type="match status" value="1"/>
</dbReference>
<comment type="caution">
    <text evidence="3">The sequence shown here is derived from an EMBL/GenBank/DDBJ whole genome shotgun (WGS) entry which is preliminary data.</text>
</comment>
<feature type="domain" description="Pyridoxamine 5'-phosphate oxidase N-terminal" evidence="2">
    <location>
        <begin position="11"/>
        <end position="142"/>
    </location>
</feature>
<dbReference type="PANTHER" id="PTHR35176">
    <property type="entry name" value="HEME OXYGENASE HI_0854-RELATED"/>
    <property type="match status" value="1"/>
</dbReference>
<evidence type="ECO:0000313" key="3">
    <source>
        <dbReference type="EMBL" id="HEC74930.1"/>
    </source>
</evidence>
<dbReference type="GO" id="GO:0016627">
    <property type="term" value="F:oxidoreductase activity, acting on the CH-CH group of donors"/>
    <property type="evidence" value="ECO:0007669"/>
    <property type="project" value="TreeGrafter"/>
</dbReference>
<accession>A0A7C1ZX19</accession>
<dbReference type="AlphaFoldDB" id="A0A7C1ZX19"/>